<evidence type="ECO:0000313" key="3">
    <source>
        <dbReference type="EMBL" id="KAK2025205.1"/>
    </source>
</evidence>
<keyword evidence="4" id="KW-1185">Reference proteome</keyword>
<proteinExistence type="predicted"/>
<reference evidence="3" key="1">
    <citation type="submission" date="2021-06" db="EMBL/GenBank/DDBJ databases">
        <title>Comparative genomics, transcriptomics and evolutionary studies reveal genomic signatures of adaptation to plant cell wall in hemibiotrophic fungi.</title>
        <authorList>
            <consortium name="DOE Joint Genome Institute"/>
            <person name="Baroncelli R."/>
            <person name="Diaz J.F."/>
            <person name="Benocci T."/>
            <person name="Peng M."/>
            <person name="Battaglia E."/>
            <person name="Haridas S."/>
            <person name="Andreopoulos W."/>
            <person name="Labutti K."/>
            <person name="Pangilinan J."/>
            <person name="Floch G.L."/>
            <person name="Makela M.R."/>
            <person name="Henrissat B."/>
            <person name="Grigoriev I.V."/>
            <person name="Crouch J.A."/>
            <person name="De Vries R.P."/>
            <person name="Sukno S.A."/>
            <person name="Thon M.R."/>
        </authorList>
    </citation>
    <scope>NUCLEOTIDE SEQUENCE</scope>
    <source>
        <strain evidence="3">MAFF235873</strain>
    </source>
</reference>
<dbReference type="Proteomes" id="UP001232148">
    <property type="component" value="Unassembled WGS sequence"/>
</dbReference>
<feature type="compositionally biased region" description="Basic and acidic residues" evidence="1">
    <location>
        <begin position="113"/>
        <end position="124"/>
    </location>
</feature>
<protein>
    <recommendedName>
        <fullName evidence="5">Secreted protein</fullName>
    </recommendedName>
</protein>
<keyword evidence="2" id="KW-0732">Signal</keyword>
<feature type="region of interest" description="Disordered" evidence="1">
    <location>
        <begin position="103"/>
        <end position="124"/>
    </location>
</feature>
<name>A0AAD9HA09_9PEZI</name>
<dbReference type="EMBL" id="MU842943">
    <property type="protein sequence ID" value="KAK2025205.1"/>
    <property type="molecule type" value="Genomic_DNA"/>
</dbReference>
<evidence type="ECO:0000256" key="1">
    <source>
        <dbReference type="SAM" id="MobiDB-lite"/>
    </source>
</evidence>
<evidence type="ECO:0000313" key="4">
    <source>
        <dbReference type="Proteomes" id="UP001232148"/>
    </source>
</evidence>
<feature type="chain" id="PRO_5042157793" description="Secreted protein" evidence="2">
    <location>
        <begin position="27"/>
        <end position="124"/>
    </location>
</feature>
<evidence type="ECO:0008006" key="5">
    <source>
        <dbReference type="Google" id="ProtNLM"/>
    </source>
</evidence>
<sequence>MTDKRRRTSAFLLALLFPAAMRHVQMNGSFEKEFQPLARPPPFPPMTPCLLSLWSHCLSPDGHTVLVEQSSQSMSQSRCGIVPSFVQIPVEFHRLPISRALPDRTGARSRSWRATETKPHIVPQ</sequence>
<gene>
    <name evidence="3" type="ORF">LX32DRAFT_67964</name>
</gene>
<comment type="caution">
    <text evidence="3">The sequence shown here is derived from an EMBL/GenBank/DDBJ whole genome shotgun (WGS) entry which is preliminary data.</text>
</comment>
<feature type="signal peptide" evidence="2">
    <location>
        <begin position="1"/>
        <end position="26"/>
    </location>
</feature>
<dbReference type="AlphaFoldDB" id="A0AAD9HA09"/>
<organism evidence="3 4">
    <name type="scientific">Colletotrichum zoysiae</name>
    <dbReference type="NCBI Taxonomy" id="1216348"/>
    <lineage>
        <taxon>Eukaryota</taxon>
        <taxon>Fungi</taxon>
        <taxon>Dikarya</taxon>
        <taxon>Ascomycota</taxon>
        <taxon>Pezizomycotina</taxon>
        <taxon>Sordariomycetes</taxon>
        <taxon>Hypocreomycetidae</taxon>
        <taxon>Glomerellales</taxon>
        <taxon>Glomerellaceae</taxon>
        <taxon>Colletotrichum</taxon>
        <taxon>Colletotrichum graminicola species complex</taxon>
    </lineage>
</organism>
<evidence type="ECO:0000256" key="2">
    <source>
        <dbReference type="SAM" id="SignalP"/>
    </source>
</evidence>
<accession>A0AAD9HA09</accession>